<dbReference type="PANTHER" id="PTHR42872:SF6">
    <property type="entry name" value="PROTEIN-GLUTAMATE METHYLESTERASE_PROTEIN-GLUTAMINE GLUTAMINASE"/>
    <property type="match status" value="1"/>
</dbReference>
<evidence type="ECO:0000256" key="4">
    <source>
        <dbReference type="ARBA" id="ARBA00048267"/>
    </source>
</evidence>
<dbReference type="PATRIC" id="fig|1330330.3.peg.983"/>
<reference evidence="10 11" key="1">
    <citation type="submission" date="2015-04" db="EMBL/GenBank/DDBJ databases">
        <title>Complete Genome Sequence of Kosmotoga pacifica SLHLJ1.</title>
        <authorList>
            <person name="Jiang L.J."/>
            <person name="Shao Z.Z."/>
            <person name="Jebbar M."/>
        </authorList>
    </citation>
    <scope>NUCLEOTIDE SEQUENCE [LARGE SCALE GENOMIC DNA]</scope>
    <source>
        <strain evidence="10 11">SLHLJ1</strain>
    </source>
</reference>
<evidence type="ECO:0000256" key="7">
    <source>
        <dbReference type="PROSITE-ProRule" id="PRU00169"/>
    </source>
</evidence>
<dbReference type="EC" id="3.5.1.44" evidence="5"/>
<comment type="PTM">
    <text evidence="5">Phosphorylated by CheA. Phosphorylation of the N-terminal regulatory domain activates the methylesterase activity.</text>
</comment>
<dbReference type="CDD" id="cd17541">
    <property type="entry name" value="REC_CheB-like"/>
    <property type="match status" value="1"/>
</dbReference>
<comment type="similarity">
    <text evidence="5">Belongs to the CheB family.</text>
</comment>
<dbReference type="Gene3D" id="3.40.50.2300">
    <property type="match status" value="1"/>
</dbReference>
<dbReference type="CDD" id="cd16432">
    <property type="entry name" value="CheB_Rec"/>
    <property type="match status" value="1"/>
</dbReference>
<feature type="active site" evidence="5 6">
    <location>
        <position position="202"/>
    </location>
</feature>
<dbReference type="GO" id="GO:0005737">
    <property type="term" value="C:cytoplasm"/>
    <property type="evidence" value="ECO:0007669"/>
    <property type="project" value="UniProtKB-SubCell"/>
</dbReference>
<evidence type="ECO:0000259" key="9">
    <source>
        <dbReference type="PROSITE" id="PS50122"/>
    </source>
</evidence>
<keyword evidence="11" id="KW-1185">Reference proteome</keyword>
<dbReference type="PANTHER" id="PTHR42872">
    <property type="entry name" value="PROTEIN-GLUTAMATE METHYLESTERASE/PROTEIN-GLUTAMINE GLUTAMINASE"/>
    <property type="match status" value="1"/>
</dbReference>
<gene>
    <name evidence="5" type="primary">cheB</name>
    <name evidence="10" type="ORF">IX53_04885</name>
</gene>
<keyword evidence="1 5" id="KW-0963">Cytoplasm</keyword>
<organism evidence="10 11">
    <name type="scientific">Kosmotoga pacifica</name>
    <dbReference type="NCBI Taxonomy" id="1330330"/>
    <lineage>
        <taxon>Bacteria</taxon>
        <taxon>Thermotogati</taxon>
        <taxon>Thermotogota</taxon>
        <taxon>Thermotogae</taxon>
        <taxon>Kosmotogales</taxon>
        <taxon>Kosmotogaceae</taxon>
        <taxon>Kosmotoga</taxon>
    </lineage>
</organism>
<comment type="domain">
    <text evidence="5">Contains a C-terminal catalytic domain, and an N-terminal region which modulates catalytic activity.</text>
</comment>
<evidence type="ECO:0000256" key="6">
    <source>
        <dbReference type="PROSITE-ProRule" id="PRU00050"/>
    </source>
</evidence>
<comment type="catalytic activity">
    <reaction evidence="5">
        <text>L-glutaminyl-[protein] + H2O = L-glutamyl-[protein] + NH4(+)</text>
        <dbReference type="Rhea" id="RHEA:16441"/>
        <dbReference type="Rhea" id="RHEA-COMP:10207"/>
        <dbReference type="Rhea" id="RHEA-COMP:10208"/>
        <dbReference type="ChEBI" id="CHEBI:15377"/>
        <dbReference type="ChEBI" id="CHEBI:28938"/>
        <dbReference type="ChEBI" id="CHEBI:29973"/>
        <dbReference type="ChEBI" id="CHEBI:30011"/>
        <dbReference type="EC" id="3.5.1.44"/>
    </reaction>
</comment>
<sequence length="359" mass="39531">MKEIRVLIVDDSPLTRRLLKTLLESDPEIKVVGFGRNGFEAVEMAKELLPDVIILDVIMPEKDGFEALKELVEDAIAPVIIVSVITQEYSQEALEALEIGAFDYIPKPENNTITSLANIRDLLVSKVKLAYKQSKNTPLLKRLKRNCVQEEIISKPKADSSKTPSDFYAIAIGISTGGPKNIYDVLPVLPSDLNAAVFLIQHMPSSFTTSYAERLNRYCQLRVVEANEGMSVEPGTVYVGKGGYHLKLKKLGDSKCGIHLTKTPKHIFMPSVDIMMQSVLKVFGNRTVGILMTGMGDDGAKAMVQIKNSGGYTIAESEETAVVFGMPQEAIKLGGVDIILPSYKIPEHIVKRVGRKNQK</sequence>
<accession>A0A0G2ZCI4</accession>
<evidence type="ECO:0000256" key="1">
    <source>
        <dbReference type="ARBA" id="ARBA00022490"/>
    </source>
</evidence>
<dbReference type="NCBIfam" id="NF001965">
    <property type="entry name" value="PRK00742.1"/>
    <property type="match status" value="1"/>
</dbReference>
<name>A0A0G2ZCI4_9BACT</name>
<evidence type="ECO:0000256" key="3">
    <source>
        <dbReference type="ARBA" id="ARBA00022801"/>
    </source>
</evidence>
<dbReference type="Proteomes" id="UP000035159">
    <property type="component" value="Chromosome"/>
</dbReference>
<keyword evidence="5 7" id="KW-0597">Phosphoprotein</keyword>
<evidence type="ECO:0000256" key="5">
    <source>
        <dbReference type="HAMAP-Rule" id="MF_00099"/>
    </source>
</evidence>
<dbReference type="GO" id="GO:0008984">
    <property type="term" value="F:protein-glutamate methylesterase activity"/>
    <property type="evidence" value="ECO:0007669"/>
    <property type="project" value="UniProtKB-UniRule"/>
</dbReference>
<dbReference type="InterPro" id="IPR001789">
    <property type="entry name" value="Sig_transdc_resp-reg_receiver"/>
</dbReference>
<dbReference type="InterPro" id="IPR008248">
    <property type="entry name" value="CheB-like"/>
</dbReference>
<comment type="function">
    <text evidence="5">Involved in chemotaxis. Part of a chemotaxis signal transduction system that modulates chemotaxis in response to various stimuli. Catalyzes the demethylation of specific methylglutamate residues introduced into the chemoreceptors (methyl-accepting chemotaxis proteins or MCP) by CheR. Also mediates the irreversible deamidation of specific glutamine residues to glutamic acid.</text>
</comment>
<dbReference type="InterPro" id="IPR000673">
    <property type="entry name" value="Sig_transdc_resp-reg_Me-estase"/>
</dbReference>
<dbReference type="GO" id="GO:0050568">
    <property type="term" value="F:protein-glutamine glutaminase activity"/>
    <property type="evidence" value="ECO:0007669"/>
    <property type="project" value="UniProtKB-UniRule"/>
</dbReference>
<dbReference type="EMBL" id="CP011232">
    <property type="protein sequence ID" value="AKI97259.1"/>
    <property type="molecule type" value="Genomic_DNA"/>
</dbReference>
<feature type="active site" evidence="5 6">
    <location>
        <position position="175"/>
    </location>
</feature>
<dbReference type="PROSITE" id="PS50110">
    <property type="entry name" value="RESPONSE_REGULATORY"/>
    <property type="match status" value="1"/>
</dbReference>
<keyword evidence="2 5" id="KW-0145">Chemotaxis</keyword>
<proteinExistence type="inferred from homology"/>
<dbReference type="STRING" id="1330330.IX53_04885"/>
<dbReference type="SUPFAM" id="SSF52172">
    <property type="entry name" value="CheY-like"/>
    <property type="match status" value="1"/>
</dbReference>
<keyword evidence="3 5" id="KW-0378">Hydrolase</keyword>
<evidence type="ECO:0000259" key="8">
    <source>
        <dbReference type="PROSITE" id="PS50110"/>
    </source>
</evidence>
<comment type="subcellular location">
    <subcellularLocation>
        <location evidence="5">Cytoplasm</location>
    </subcellularLocation>
</comment>
<dbReference type="GO" id="GO:0000156">
    <property type="term" value="F:phosphorelay response regulator activity"/>
    <property type="evidence" value="ECO:0007669"/>
    <property type="project" value="InterPro"/>
</dbReference>
<dbReference type="AlphaFoldDB" id="A0A0G2ZCI4"/>
<evidence type="ECO:0000256" key="2">
    <source>
        <dbReference type="ARBA" id="ARBA00022500"/>
    </source>
</evidence>
<dbReference type="HAMAP" id="MF_00099">
    <property type="entry name" value="CheB_chemtxs"/>
    <property type="match status" value="1"/>
</dbReference>
<dbReference type="InterPro" id="IPR035909">
    <property type="entry name" value="CheB_C"/>
</dbReference>
<dbReference type="OrthoDB" id="9793421at2"/>
<dbReference type="EC" id="3.1.1.61" evidence="5"/>
<feature type="active site" evidence="5 6">
    <location>
        <position position="298"/>
    </location>
</feature>
<evidence type="ECO:0000313" key="10">
    <source>
        <dbReference type="EMBL" id="AKI97259.1"/>
    </source>
</evidence>
<dbReference type="Pfam" id="PF01339">
    <property type="entry name" value="CheB_methylest"/>
    <property type="match status" value="1"/>
</dbReference>
<dbReference type="SMART" id="SM00448">
    <property type="entry name" value="REC"/>
    <property type="match status" value="1"/>
</dbReference>
<protein>
    <recommendedName>
        <fullName evidence="5">Protein-glutamate methylesterase/protein-glutamine glutaminase</fullName>
        <ecNumber evidence="5">3.1.1.61</ecNumber>
        <ecNumber evidence="5">3.5.1.44</ecNumber>
    </recommendedName>
</protein>
<dbReference type="InterPro" id="IPR011006">
    <property type="entry name" value="CheY-like_superfamily"/>
</dbReference>
<dbReference type="GO" id="GO:0006935">
    <property type="term" value="P:chemotaxis"/>
    <property type="evidence" value="ECO:0007669"/>
    <property type="project" value="UniProtKB-UniRule"/>
</dbReference>
<feature type="domain" description="Response regulatory" evidence="8">
    <location>
        <begin position="5"/>
        <end position="122"/>
    </location>
</feature>
<comment type="catalytic activity">
    <reaction evidence="4 5">
        <text>[protein]-L-glutamate 5-O-methyl ester + H2O = L-glutamyl-[protein] + methanol + H(+)</text>
        <dbReference type="Rhea" id="RHEA:23236"/>
        <dbReference type="Rhea" id="RHEA-COMP:10208"/>
        <dbReference type="Rhea" id="RHEA-COMP:10311"/>
        <dbReference type="ChEBI" id="CHEBI:15377"/>
        <dbReference type="ChEBI" id="CHEBI:15378"/>
        <dbReference type="ChEBI" id="CHEBI:17790"/>
        <dbReference type="ChEBI" id="CHEBI:29973"/>
        <dbReference type="ChEBI" id="CHEBI:82795"/>
        <dbReference type="EC" id="3.1.1.61"/>
    </reaction>
</comment>
<dbReference type="Pfam" id="PF00072">
    <property type="entry name" value="Response_reg"/>
    <property type="match status" value="1"/>
</dbReference>
<dbReference type="SUPFAM" id="SSF52738">
    <property type="entry name" value="Methylesterase CheB, C-terminal domain"/>
    <property type="match status" value="1"/>
</dbReference>
<feature type="modified residue" description="4-aspartylphosphate" evidence="5 7">
    <location>
        <position position="56"/>
    </location>
</feature>
<dbReference type="RefSeq" id="WP_047754393.1">
    <property type="nucleotide sequence ID" value="NZ_CAJUHA010000008.1"/>
</dbReference>
<dbReference type="PIRSF" id="PIRSF000876">
    <property type="entry name" value="RR_chemtxs_CheB"/>
    <property type="match status" value="1"/>
</dbReference>
<dbReference type="KEGG" id="kpf:IX53_04885"/>
<dbReference type="Gene3D" id="3.40.50.180">
    <property type="entry name" value="Methylesterase CheB, C-terminal domain"/>
    <property type="match status" value="1"/>
</dbReference>
<feature type="domain" description="CheB-type methylesterase" evidence="9">
    <location>
        <begin position="163"/>
        <end position="356"/>
    </location>
</feature>
<evidence type="ECO:0000313" key="11">
    <source>
        <dbReference type="Proteomes" id="UP000035159"/>
    </source>
</evidence>
<dbReference type="PROSITE" id="PS50122">
    <property type="entry name" value="CHEB"/>
    <property type="match status" value="1"/>
</dbReference>